<dbReference type="PANTHER" id="PTHR40078:SF1">
    <property type="entry name" value="INTEGRAL MEMBRANE PROTEIN"/>
    <property type="match status" value="1"/>
</dbReference>
<feature type="transmembrane region" description="Helical" evidence="1">
    <location>
        <begin position="48"/>
        <end position="71"/>
    </location>
</feature>
<accession>A0ABW9MUD6</accession>
<dbReference type="EMBL" id="JBGMEH010000001">
    <property type="protein sequence ID" value="MFO3715423.1"/>
    <property type="molecule type" value="Genomic_DNA"/>
</dbReference>
<feature type="transmembrane region" description="Helical" evidence="1">
    <location>
        <begin position="101"/>
        <end position="121"/>
    </location>
</feature>
<gene>
    <name evidence="2" type="ORF">ACCQ40_01310</name>
</gene>
<dbReference type="Proteomes" id="UP001638015">
    <property type="component" value="Unassembled WGS sequence"/>
</dbReference>
<evidence type="ECO:0000313" key="3">
    <source>
        <dbReference type="Proteomes" id="UP001638015"/>
    </source>
</evidence>
<sequence>MKNKEKFITRLLMGLFGVIIDGIAVGGIQMSGLGVDPFTAFIYGVGNLLNLSFGTIYPIVNGIIIAIVLFIDRKLIEITTILNVSLIGFFADLTRESLLSAFINANLTLKILIFGVSLILMG</sequence>
<keyword evidence="1" id="KW-1133">Transmembrane helix</keyword>
<proteinExistence type="predicted"/>
<organism evidence="2 3">
    <name type="scientific">Anaerococcus cruorum</name>
    <dbReference type="NCBI Taxonomy" id="3115617"/>
    <lineage>
        <taxon>Bacteria</taxon>
        <taxon>Bacillati</taxon>
        <taxon>Bacillota</taxon>
        <taxon>Tissierellia</taxon>
        <taxon>Tissierellales</taxon>
        <taxon>Peptoniphilaceae</taxon>
        <taxon>Anaerococcus</taxon>
    </lineage>
</organism>
<keyword evidence="1" id="KW-0812">Transmembrane</keyword>
<dbReference type="InterPro" id="IPR038750">
    <property type="entry name" value="YczE/YyaS-like"/>
</dbReference>
<evidence type="ECO:0000256" key="1">
    <source>
        <dbReference type="SAM" id="Phobius"/>
    </source>
</evidence>
<keyword evidence="1" id="KW-0472">Membrane</keyword>
<feature type="transmembrane region" description="Helical" evidence="1">
    <location>
        <begin position="7"/>
        <end position="28"/>
    </location>
</feature>
<keyword evidence="3" id="KW-1185">Reference proteome</keyword>
<dbReference type="RefSeq" id="WP_394010668.1">
    <property type="nucleotide sequence ID" value="NZ_JBGMEH010000001.1"/>
</dbReference>
<reference evidence="2 3" key="1">
    <citation type="journal article" date="2025" name="Anaerobe">
        <title>Description of Anaerococcus kampingiae sp. nov., Anaerococcus groningensis sp. nov., Anaerococcus martiniensis sp. nov., and Anaerococcus cruorum sp. nov., isolated from human clinical specimens.</title>
        <authorList>
            <person name="Boiten K.E."/>
            <person name="Meijer J."/>
            <person name="van Wezel E.M."/>
            <person name="Veloo A.C.M."/>
        </authorList>
    </citation>
    <scope>NUCLEOTIDE SEQUENCE [LARGE SCALE GENOMIC DNA]</scope>
    <source>
        <strain evidence="2 3">ENR1039</strain>
    </source>
</reference>
<protein>
    <recommendedName>
        <fullName evidence="4">YitT family protein</fullName>
    </recommendedName>
</protein>
<dbReference type="PANTHER" id="PTHR40078">
    <property type="entry name" value="INTEGRAL MEMBRANE PROTEIN-RELATED"/>
    <property type="match status" value="1"/>
</dbReference>
<dbReference type="Pfam" id="PF19700">
    <property type="entry name" value="DUF6198"/>
    <property type="match status" value="1"/>
</dbReference>
<evidence type="ECO:0000313" key="2">
    <source>
        <dbReference type="EMBL" id="MFO3715423.1"/>
    </source>
</evidence>
<evidence type="ECO:0008006" key="4">
    <source>
        <dbReference type="Google" id="ProtNLM"/>
    </source>
</evidence>
<name>A0ABW9MUD6_9FIRM</name>
<comment type="caution">
    <text evidence="2">The sequence shown here is derived from an EMBL/GenBank/DDBJ whole genome shotgun (WGS) entry which is preliminary data.</text>
</comment>